<dbReference type="InterPro" id="IPR014284">
    <property type="entry name" value="RNA_pol_sigma-70_dom"/>
</dbReference>
<dbReference type="NCBIfam" id="TIGR02937">
    <property type="entry name" value="sigma70-ECF"/>
    <property type="match status" value="1"/>
</dbReference>
<dbReference type="InterPro" id="IPR013249">
    <property type="entry name" value="RNA_pol_sigma70_r4_t2"/>
</dbReference>
<dbReference type="SUPFAM" id="SSF88946">
    <property type="entry name" value="Sigma2 domain of RNA polymerase sigma factors"/>
    <property type="match status" value="1"/>
</dbReference>
<dbReference type="Pfam" id="PF04542">
    <property type="entry name" value="Sigma70_r2"/>
    <property type="match status" value="1"/>
</dbReference>
<dbReference type="PANTHER" id="PTHR43133:SF8">
    <property type="entry name" value="RNA POLYMERASE SIGMA FACTOR HI_1459-RELATED"/>
    <property type="match status" value="1"/>
</dbReference>
<evidence type="ECO:0000256" key="2">
    <source>
        <dbReference type="ARBA" id="ARBA00023015"/>
    </source>
</evidence>
<keyword evidence="3" id="KW-0731">Sigma factor</keyword>
<keyword evidence="5" id="KW-0804">Transcription</keyword>
<feature type="domain" description="RNA polymerase sigma factor 70 region 4 type 2" evidence="7">
    <location>
        <begin position="128"/>
        <end position="175"/>
    </location>
</feature>
<dbReference type="Pfam" id="PF08281">
    <property type="entry name" value="Sigma70_r4_2"/>
    <property type="match status" value="1"/>
</dbReference>
<evidence type="ECO:0000313" key="8">
    <source>
        <dbReference type="EMBL" id="GAA0400033.1"/>
    </source>
</evidence>
<dbReference type="InterPro" id="IPR036388">
    <property type="entry name" value="WH-like_DNA-bd_sf"/>
</dbReference>
<dbReference type="Gene3D" id="1.10.10.10">
    <property type="entry name" value="Winged helix-like DNA-binding domain superfamily/Winged helix DNA-binding domain"/>
    <property type="match status" value="1"/>
</dbReference>
<gene>
    <name evidence="8" type="ORF">GCM10010357_21330</name>
</gene>
<dbReference type="InterPro" id="IPR013324">
    <property type="entry name" value="RNA_pol_sigma_r3/r4-like"/>
</dbReference>
<dbReference type="EMBL" id="BAAABX010000023">
    <property type="protein sequence ID" value="GAA0400033.1"/>
    <property type="molecule type" value="Genomic_DNA"/>
</dbReference>
<evidence type="ECO:0008006" key="10">
    <source>
        <dbReference type="Google" id="ProtNLM"/>
    </source>
</evidence>
<dbReference type="SUPFAM" id="SSF88659">
    <property type="entry name" value="Sigma3 and sigma4 domains of RNA polymerase sigma factors"/>
    <property type="match status" value="1"/>
</dbReference>
<evidence type="ECO:0000313" key="9">
    <source>
        <dbReference type="Proteomes" id="UP001500879"/>
    </source>
</evidence>
<dbReference type="PANTHER" id="PTHR43133">
    <property type="entry name" value="RNA POLYMERASE ECF-TYPE SIGMA FACTO"/>
    <property type="match status" value="1"/>
</dbReference>
<evidence type="ECO:0000259" key="7">
    <source>
        <dbReference type="Pfam" id="PF08281"/>
    </source>
</evidence>
<keyword evidence="9" id="KW-1185">Reference proteome</keyword>
<evidence type="ECO:0000259" key="6">
    <source>
        <dbReference type="Pfam" id="PF04542"/>
    </source>
</evidence>
<dbReference type="CDD" id="cd06171">
    <property type="entry name" value="Sigma70_r4"/>
    <property type="match status" value="1"/>
</dbReference>
<evidence type="ECO:0000256" key="3">
    <source>
        <dbReference type="ARBA" id="ARBA00023082"/>
    </source>
</evidence>
<comment type="caution">
    <text evidence="8">The sequence shown here is derived from an EMBL/GenBank/DDBJ whole genome shotgun (WGS) entry which is preliminary data.</text>
</comment>
<organism evidence="8 9">
    <name type="scientific">Streptomyces luteireticuli</name>
    <dbReference type="NCBI Taxonomy" id="173858"/>
    <lineage>
        <taxon>Bacteria</taxon>
        <taxon>Bacillati</taxon>
        <taxon>Actinomycetota</taxon>
        <taxon>Actinomycetes</taxon>
        <taxon>Kitasatosporales</taxon>
        <taxon>Streptomycetaceae</taxon>
        <taxon>Streptomyces</taxon>
    </lineage>
</organism>
<dbReference type="InterPro" id="IPR039425">
    <property type="entry name" value="RNA_pol_sigma-70-like"/>
</dbReference>
<keyword evidence="2" id="KW-0805">Transcription regulation</keyword>
<dbReference type="InterPro" id="IPR007627">
    <property type="entry name" value="RNA_pol_sigma70_r2"/>
</dbReference>
<evidence type="ECO:0000256" key="4">
    <source>
        <dbReference type="ARBA" id="ARBA00023125"/>
    </source>
</evidence>
<reference evidence="9" key="1">
    <citation type="journal article" date="2019" name="Int. J. Syst. Evol. Microbiol.">
        <title>The Global Catalogue of Microorganisms (GCM) 10K type strain sequencing project: providing services to taxonomists for standard genome sequencing and annotation.</title>
        <authorList>
            <consortium name="The Broad Institute Genomics Platform"/>
            <consortium name="The Broad Institute Genome Sequencing Center for Infectious Disease"/>
            <person name="Wu L."/>
            <person name="Ma J."/>
        </authorList>
    </citation>
    <scope>NUCLEOTIDE SEQUENCE [LARGE SCALE GENOMIC DNA]</scope>
    <source>
        <strain evidence="9">JCM 4788</strain>
    </source>
</reference>
<dbReference type="InterPro" id="IPR013325">
    <property type="entry name" value="RNA_pol_sigma_r2"/>
</dbReference>
<dbReference type="Proteomes" id="UP001500879">
    <property type="component" value="Unassembled WGS sequence"/>
</dbReference>
<accession>A0ABP3IF64</accession>
<feature type="domain" description="RNA polymerase sigma-70 region 2" evidence="6">
    <location>
        <begin position="28"/>
        <end position="93"/>
    </location>
</feature>
<evidence type="ECO:0000256" key="5">
    <source>
        <dbReference type="ARBA" id="ARBA00023163"/>
    </source>
</evidence>
<evidence type="ECO:0000256" key="1">
    <source>
        <dbReference type="ARBA" id="ARBA00010641"/>
    </source>
</evidence>
<keyword evidence="4" id="KW-0238">DNA-binding</keyword>
<protein>
    <recommendedName>
        <fullName evidence="10">Sigma-70 family RNA polymerase sigma factor</fullName>
    </recommendedName>
</protein>
<comment type="similarity">
    <text evidence="1">Belongs to the sigma-70 factor family. ECF subfamily.</text>
</comment>
<name>A0ABP3IF64_9ACTN</name>
<proteinExistence type="inferred from homology"/>
<sequence>MGGLPSPRQPTPMREWKPADQVSFTAFYTDRHRPYLRFAYLQLGSDADAEEAVDRTFDAVMDAWQRMLEMDHPEKYAWTILKHRIVDQRRKRKLRPRPMDLMAFEAAVRNSGADPYEVLTDTIQFCAAVRGLTERQRDAVVHVYGLDFTVRQTAAVMGIEESSVRSLLRLARNRLTRRLNLPRGDKKAG</sequence>
<dbReference type="Gene3D" id="1.10.1740.10">
    <property type="match status" value="1"/>
</dbReference>